<dbReference type="Proteomes" id="UP000199576">
    <property type="component" value="Chromosome I"/>
</dbReference>
<dbReference type="EMBL" id="LT629753">
    <property type="protein sequence ID" value="SDT61934.1"/>
    <property type="molecule type" value="Genomic_DNA"/>
</dbReference>
<accession>A0ABY0V391</accession>
<name>A0ABY0V391_PSECE</name>
<evidence type="ECO:0008006" key="3">
    <source>
        <dbReference type="Google" id="ProtNLM"/>
    </source>
</evidence>
<keyword evidence="2" id="KW-1185">Reference proteome</keyword>
<sequence>MNLRAGRIGEPQVRSQNLQCIGNSLTRSHFLKRRGAKSPVEATQIGQTIIQPCLLAFQLMNTGHCRWCQLPDQWARESIPGRNNPFKRSISKRFFDDGLTTKPLD</sequence>
<gene>
    <name evidence="1" type="ORF">SAMN04490182_5834</name>
</gene>
<reference evidence="1 2" key="1">
    <citation type="submission" date="2016-10" db="EMBL/GenBank/DDBJ databases">
        <authorList>
            <person name="Varghese N."/>
            <person name="Submissions S."/>
        </authorList>
    </citation>
    <scope>NUCLEOTIDE SEQUENCE [LARGE SCALE GENOMIC DNA]</scope>
    <source>
        <strain evidence="1 2">BS2981</strain>
    </source>
</reference>
<proteinExistence type="predicted"/>
<evidence type="ECO:0000313" key="2">
    <source>
        <dbReference type="Proteomes" id="UP000199576"/>
    </source>
</evidence>
<protein>
    <recommendedName>
        <fullName evidence="3">Transposase</fullName>
    </recommendedName>
</protein>
<organism evidence="1 2">
    <name type="scientific">Pseudomonas cedrina</name>
    <dbReference type="NCBI Taxonomy" id="651740"/>
    <lineage>
        <taxon>Bacteria</taxon>
        <taxon>Pseudomonadati</taxon>
        <taxon>Pseudomonadota</taxon>
        <taxon>Gammaproteobacteria</taxon>
        <taxon>Pseudomonadales</taxon>
        <taxon>Pseudomonadaceae</taxon>
        <taxon>Pseudomonas</taxon>
    </lineage>
</organism>
<evidence type="ECO:0000313" key="1">
    <source>
        <dbReference type="EMBL" id="SDT61934.1"/>
    </source>
</evidence>